<reference evidence="1 2" key="1">
    <citation type="journal article" date="2021" name="BMC Biol.">
        <title>Horizontally acquired antibacterial genes associated with adaptive radiation of ladybird beetles.</title>
        <authorList>
            <person name="Li H.S."/>
            <person name="Tang X.F."/>
            <person name="Huang Y.H."/>
            <person name="Xu Z.Y."/>
            <person name="Chen M.L."/>
            <person name="Du X.Y."/>
            <person name="Qiu B.Y."/>
            <person name="Chen P.T."/>
            <person name="Zhang W."/>
            <person name="Slipinski A."/>
            <person name="Escalona H.E."/>
            <person name="Waterhouse R.M."/>
            <person name="Zwick A."/>
            <person name="Pang H."/>
        </authorList>
    </citation>
    <scope>NUCLEOTIDE SEQUENCE [LARGE SCALE GENOMIC DNA]</scope>
    <source>
        <strain evidence="1">SYSU2018</strain>
    </source>
</reference>
<name>A0ABD2N2I3_9CUCU</name>
<sequence length="123" mass="14489">MSDIVIISLYYLEAKEVTYTVNPEWYSSLMIDYLEAKQRRMFLNGRINKITAGIFPFRNCIEKIFLDILKERFSVSGLMVKGTLVEDHHLECIFELLRALFLFCDAGIFPFFSNFQRGKRKKS</sequence>
<organism evidence="1 2">
    <name type="scientific">Cryptolaemus montrouzieri</name>
    <dbReference type="NCBI Taxonomy" id="559131"/>
    <lineage>
        <taxon>Eukaryota</taxon>
        <taxon>Metazoa</taxon>
        <taxon>Ecdysozoa</taxon>
        <taxon>Arthropoda</taxon>
        <taxon>Hexapoda</taxon>
        <taxon>Insecta</taxon>
        <taxon>Pterygota</taxon>
        <taxon>Neoptera</taxon>
        <taxon>Endopterygota</taxon>
        <taxon>Coleoptera</taxon>
        <taxon>Polyphaga</taxon>
        <taxon>Cucujiformia</taxon>
        <taxon>Coccinelloidea</taxon>
        <taxon>Coccinellidae</taxon>
        <taxon>Scymninae</taxon>
        <taxon>Scymnini</taxon>
        <taxon>Cryptolaemus</taxon>
    </lineage>
</organism>
<dbReference type="AlphaFoldDB" id="A0ABD2N2I3"/>
<accession>A0ABD2N2I3</accession>
<protein>
    <submittedName>
        <fullName evidence="1">Uncharacterized protein</fullName>
    </submittedName>
</protein>
<dbReference type="EMBL" id="JABFTP020000062">
    <property type="protein sequence ID" value="KAL3272896.1"/>
    <property type="molecule type" value="Genomic_DNA"/>
</dbReference>
<comment type="caution">
    <text evidence="1">The sequence shown here is derived from an EMBL/GenBank/DDBJ whole genome shotgun (WGS) entry which is preliminary data.</text>
</comment>
<proteinExistence type="predicted"/>
<gene>
    <name evidence="1" type="ORF">HHI36_014356</name>
</gene>
<evidence type="ECO:0000313" key="1">
    <source>
        <dbReference type="EMBL" id="KAL3272896.1"/>
    </source>
</evidence>
<keyword evidence="2" id="KW-1185">Reference proteome</keyword>
<evidence type="ECO:0000313" key="2">
    <source>
        <dbReference type="Proteomes" id="UP001516400"/>
    </source>
</evidence>
<dbReference type="Proteomes" id="UP001516400">
    <property type="component" value="Unassembled WGS sequence"/>
</dbReference>